<evidence type="ECO:0008006" key="6">
    <source>
        <dbReference type="Google" id="ProtNLM"/>
    </source>
</evidence>
<feature type="compositionally biased region" description="Acidic residues" evidence="1">
    <location>
        <begin position="42"/>
        <end position="61"/>
    </location>
</feature>
<dbReference type="Pfam" id="PF00350">
    <property type="entry name" value="Dynamin_N"/>
    <property type="match status" value="1"/>
</dbReference>
<dbReference type="EMBL" id="NAJO01000037">
    <property type="protein sequence ID" value="OQN99962.1"/>
    <property type="molecule type" value="Genomic_DNA"/>
</dbReference>
<name>A0A1V8SLE6_9PEZI</name>
<protein>
    <recommendedName>
        <fullName evidence="6">G domain-containing protein</fullName>
    </recommendedName>
</protein>
<evidence type="ECO:0000259" key="3">
    <source>
        <dbReference type="Pfam" id="PF24564"/>
    </source>
</evidence>
<feature type="domain" description="DUF7605" evidence="3">
    <location>
        <begin position="633"/>
        <end position="790"/>
    </location>
</feature>
<evidence type="ECO:0000256" key="1">
    <source>
        <dbReference type="SAM" id="MobiDB-lite"/>
    </source>
</evidence>
<dbReference type="OrthoDB" id="3598281at2759"/>
<dbReference type="SUPFAM" id="SSF52540">
    <property type="entry name" value="P-loop containing nucleoside triphosphate hydrolases"/>
    <property type="match status" value="1"/>
</dbReference>
<reference evidence="5" key="1">
    <citation type="submission" date="2017-03" db="EMBL/GenBank/DDBJ databases">
        <title>Genomes of endolithic fungi from Antarctica.</title>
        <authorList>
            <person name="Coleine C."/>
            <person name="Masonjones S."/>
            <person name="Stajich J.E."/>
        </authorList>
    </citation>
    <scope>NUCLEOTIDE SEQUENCE [LARGE SCALE GENOMIC DNA]</scope>
    <source>
        <strain evidence="5">CCFEE 5527</strain>
    </source>
</reference>
<organism evidence="4 5">
    <name type="scientific">Cryoendolithus antarcticus</name>
    <dbReference type="NCBI Taxonomy" id="1507870"/>
    <lineage>
        <taxon>Eukaryota</taxon>
        <taxon>Fungi</taxon>
        <taxon>Dikarya</taxon>
        <taxon>Ascomycota</taxon>
        <taxon>Pezizomycotina</taxon>
        <taxon>Dothideomycetes</taxon>
        <taxon>Dothideomycetidae</taxon>
        <taxon>Cladosporiales</taxon>
        <taxon>Cladosporiaceae</taxon>
        <taxon>Cryoendolithus</taxon>
    </lineage>
</organism>
<feature type="domain" description="Dynamin N-terminal" evidence="2">
    <location>
        <begin position="122"/>
        <end position="365"/>
    </location>
</feature>
<dbReference type="Proteomes" id="UP000192596">
    <property type="component" value="Unassembled WGS sequence"/>
</dbReference>
<evidence type="ECO:0000313" key="5">
    <source>
        <dbReference type="Proteomes" id="UP000192596"/>
    </source>
</evidence>
<proteinExistence type="predicted"/>
<dbReference type="Pfam" id="PF24564">
    <property type="entry name" value="DUF7605"/>
    <property type="match status" value="1"/>
</dbReference>
<dbReference type="InParanoid" id="A0A1V8SLE6"/>
<keyword evidence="5" id="KW-1185">Reference proteome</keyword>
<comment type="caution">
    <text evidence="4">The sequence shown here is derived from an EMBL/GenBank/DDBJ whole genome shotgun (WGS) entry which is preliminary data.</text>
</comment>
<dbReference type="InterPro" id="IPR027417">
    <property type="entry name" value="P-loop_NTPase"/>
</dbReference>
<gene>
    <name evidence="4" type="ORF">B0A48_14167</name>
</gene>
<dbReference type="STRING" id="1507870.A0A1V8SLE6"/>
<sequence>MQPASILKRKRVEETDGDDQDISSPLRRASCASGHVQFVDGSDSDVEGSDPDEPTYNETMEDLPKHPAFDPELCKVNECDVASAQALLDVMRIYEHDSEGLASGLKWATKNLSVSDIKKPTIGIVGGMGAGKSSVVNALLDAKDIATVVSAGEACTSVMTIYTHKVTGQRSPYGAEVSYPSDAECEKIISDRLDNYNLWYLQRDTHWSEADKEDDRKDANTAFESFRSLFNDKAEFTSDAAAKKTLKANYETPTQPLMRKLVDWTKQKLQLMGLRDDVRTLTLLADTESVLAAQLKPLTISGQPLRSPSLWSLVRKVVVGNTTSRVLEYVNIVDIPGFDDTNMARVNMTREALRDCQYAWVVAPIGRIVSDPNLERFLVRFGEFFAGKLTIIATYKEDRLNKALVEYVEEHGQDMDEYRQLQGAIRDRQHELTTRERDMRRKSANKSELALKVHELKMAIYEFGQEQDEILMEARAVIVTENLHITVDKLIPEGRNVPVFCVSNTMYEELKEGDYSCEGSAHLAEVSGIPALRAHALLAAAPGRWRSMSDLLCNRVAVFFHNVSVWVRNDPTEANAGLHGSLNALRNFCEEGNEQAIKQTSALFDAHLIHTIRSALPSALADAQHFRAVNIDPMHWATMHANIRKNGHHRGRNAGACRDSWTERLMRFCREHHIVPAWDRMPKPLDQPYLDVLSSAIDMMMALPTQLASDGKAVSLAPGVLQRIIEGKVQGIRTRYNNKLDNLSHALGNIKLDATLDHDTAYFAKAMSSCYEDGAKDNGTGLKAGLKARLLRRLIDHLNDEQPHSQAVDRLQKTLENTLVLFDAEVQATYRDAISDITQAVKDLTTQNIEHPNEAIARYAVGTVLARERLNVADAALRLANIRAKYPVVEVEDFTVQPSQTWTGLGN</sequence>
<feature type="region of interest" description="Disordered" evidence="1">
    <location>
        <begin position="1"/>
        <end position="64"/>
    </location>
</feature>
<dbReference type="PANTHER" id="PTHR36681:SF3">
    <property type="entry name" value="NUCLEAR GTPASE, GERMINAL CENTER-ASSOCIATED, TANDEM DUPLICATE 3"/>
    <property type="match status" value="1"/>
</dbReference>
<evidence type="ECO:0000259" key="2">
    <source>
        <dbReference type="Pfam" id="PF00350"/>
    </source>
</evidence>
<evidence type="ECO:0000313" key="4">
    <source>
        <dbReference type="EMBL" id="OQN99962.1"/>
    </source>
</evidence>
<dbReference type="AlphaFoldDB" id="A0A1V8SLE6"/>
<dbReference type="PANTHER" id="PTHR36681">
    <property type="entry name" value="NUCLEAR GTPASE, GERMINAL CENTER-ASSOCIATED, TANDEM DUPLICATE 3"/>
    <property type="match status" value="1"/>
</dbReference>
<dbReference type="Gene3D" id="3.40.50.300">
    <property type="entry name" value="P-loop containing nucleotide triphosphate hydrolases"/>
    <property type="match status" value="1"/>
</dbReference>
<dbReference type="InterPro" id="IPR045063">
    <property type="entry name" value="Dynamin_N"/>
</dbReference>
<dbReference type="InterPro" id="IPR056024">
    <property type="entry name" value="DUF7605"/>
</dbReference>
<accession>A0A1V8SLE6</accession>